<dbReference type="SMART" id="SM01019">
    <property type="entry name" value="B3"/>
    <property type="match status" value="1"/>
</dbReference>
<dbReference type="InterPro" id="IPR044837">
    <property type="entry name" value="REM16-like"/>
</dbReference>
<accession>A0A7J6GC79</accession>
<evidence type="ECO:0000256" key="1">
    <source>
        <dbReference type="ARBA" id="ARBA00004123"/>
    </source>
</evidence>
<reference evidence="8 9" key="1">
    <citation type="journal article" date="2020" name="bioRxiv">
        <title>Sequence and annotation of 42 cannabis genomes reveals extensive copy number variation in cannabinoid synthesis and pathogen resistance genes.</title>
        <authorList>
            <person name="Mckernan K.J."/>
            <person name="Helbert Y."/>
            <person name="Kane L.T."/>
            <person name="Ebling H."/>
            <person name="Zhang L."/>
            <person name="Liu B."/>
            <person name="Eaton Z."/>
            <person name="Mclaughlin S."/>
            <person name="Kingan S."/>
            <person name="Baybayan P."/>
            <person name="Concepcion G."/>
            <person name="Jordan M."/>
            <person name="Riva A."/>
            <person name="Barbazuk W."/>
            <person name="Harkins T."/>
        </authorList>
    </citation>
    <scope>NUCLEOTIDE SEQUENCE [LARGE SCALE GENOMIC DNA]</scope>
    <source>
        <strain evidence="9">cv. Jamaican Lion 4</strain>
        <strain evidence="8">Father</strain>
        <tissue evidence="8">Leaf</tissue>
    </source>
</reference>
<protein>
    <recommendedName>
        <fullName evidence="6">TF-B3 domain-containing protein</fullName>
    </recommendedName>
</protein>
<dbReference type="Proteomes" id="UP000583929">
    <property type="component" value="Unassembled WGS sequence"/>
</dbReference>
<evidence type="ECO:0000256" key="4">
    <source>
        <dbReference type="ARBA" id="ARBA00023163"/>
    </source>
</evidence>
<comment type="subcellular location">
    <subcellularLocation>
        <location evidence="1">Nucleus</location>
    </subcellularLocation>
</comment>
<evidence type="ECO:0000259" key="6">
    <source>
        <dbReference type="PROSITE" id="PS50863"/>
    </source>
</evidence>
<evidence type="ECO:0000256" key="3">
    <source>
        <dbReference type="ARBA" id="ARBA00023125"/>
    </source>
</evidence>
<dbReference type="Gene3D" id="2.40.330.10">
    <property type="entry name" value="DNA-binding pseudobarrel domain"/>
    <property type="match status" value="1"/>
</dbReference>
<evidence type="ECO:0000256" key="5">
    <source>
        <dbReference type="ARBA" id="ARBA00023242"/>
    </source>
</evidence>
<dbReference type="EMBL" id="JAATIQ010000118">
    <property type="protein sequence ID" value="KAF4380561.1"/>
    <property type="molecule type" value="Genomic_DNA"/>
</dbReference>
<evidence type="ECO:0000313" key="7">
    <source>
        <dbReference type="EMBL" id="KAF4375650.1"/>
    </source>
</evidence>
<keyword evidence="4" id="KW-0804">Transcription</keyword>
<feature type="domain" description="TF-B3" evidence="6">
    <location>
        <begin position="35"/>
        <end position="125"/>
    </location>
</feature>
<evidence type="ECO:0000313" key="9">
    <source>
        <dbReference type="Proteomes" id="UP000583929"/>
    </source>
</evidence>
<dbReference type="AlphaFoldDB" id="A0A7J6GC79"/>
<gene>
    <name evidence="8" type="ORF">G4B88_008712</name>
    <name evidence="7" type="ORF">G4B88_015185</name>
</gene>
<sequence length="125" mass="14345">MMTNNINKVSDKVRKATMERAKELTSGSELDFPTFLKSMNPSNITEGFWLALPNDFCTKNLSKKDEIITLKDKRGNEYEAKYLAESRTLSNGWKSFARDHYLNDGDVLCFRLIQPLVFEINEGLS</sequence>
<dbReference type="EMBL" id="JAATIQ010000161">
    <property type="protein sequence ID" value="KAF4375650.1"/>
    <property type="molecule type" value="Genomic_DNA"/>
</dbReference>
<dbReference type="SUPFAM" id="SSF101936">
    <property type="entry name" value="DNA-binding pseudobarrel domain"/>
    <property type="match status" value="1"/>
</dbReference>
<dbReference type="PANTHER" id="PTHR31391">
    <property type="entry name" value="B3 DOMAIN-CONTAINING PROTEIN OS11G0197600-RELATED"/>
    <property type="match status" value="1"/>
</dbReference>
<organism evidence="8 9">
    <name type="scientific">Cannabis sativa</name>
    <name type="common">Hemp</name>
    <name type="synonym">Marijuana</name>
    <dbReference type="NCBI Taxonomy" id="3483"/>
    <lineage>
        <taxon>Eukaryota</taxon>
        <taxon>Viridiplantae</taxon>
        <taxon>Streptophyta</taxon>
        <taxon>Embryophyta</taxon>
        <taxon>Tracheophyta</taxon>
        <taxon>Spermatophyta</taxon>
        <taxon>Magnoliopsida</taxon>
        <taxon>eudicotyledons</taxon>
        <taxon>Gunneridae</taxon>
        <taxon>Pentapetalae</taxon>
        <taxon>rosids</taxon>
        <taxon>fabids</taxon>
        <taxon>Rosales</taxon>
        <taxon>Cannabaceae</taxon>
        <taxon>Cannabis</taxon>
    </lineage>
</organism>
<keyword evidence="2" id="KW-0805">Transcription regulation</keyword>
<comment type="caution">
    <text evidence="8">The sequence shown here is derived from an EMBL/GenBank/DDBJ whole genome shotgun (WGS) entry which is preliminary data.</text>
</comment>
<evidence type="ECO:0000256" key="2">
    <source>
        <dbReference type="ARBA" id="ARBA00023015"/>
    </source>
</evidence>
<dbReference type="InterPro" id="IPR003340">
    <property type="entry name" value="B3_DNA-bd"/>
</dbReference>
<evidence type="ECO:0000313" key="8">
    <source>
        <dbReference type="EMBL" id="KAF4380561.1"/>
    </source>
</evidence>
<keyword evidence="3" id="KW-0238">DNA-binding</keyword>
<dbReference type="PANTHER" id="PTHR31391:SF4">
    <property type="entry name" value="B3 DOMAIN-CONTAINING PROTEIN OS03G0184500"/>
    <property type="match status" value="1"/>
</dbReference>
<dbReference type="Pfam" id="PF02362">
    <property type="entry name" value="B3"/>
    <property type="match status" value="1"/>
</dbReference>
<dbReference type="GO" id="GO:0005634">
    <property type="term" value="C:nucleus"/>
    <property type="evidence" value="ECO:0007669"/>
    <property type="project" value="UniProtKB-SubCell"/>
</dbReference>
<dbReference type="InterPro" id="IPR015300">
    <property type="entry name" value="DNA-bd_pseudobarrel_sf"/>
</dbReference>
<dbReference type="CDD" id="cd10017">
    <property type="entry name" value="B3_DNA"/>
    <property type="match status" value="1"/>
</dbReference>
<keyword evidence="5" id="KW-0539">Nucleus</keyword>
<name>A0A7J6GC79_CANSA</name>
<keyword evidence="9" id="KW-1185">Reference proteome</keyword>
<proteinExistence type="predicted"/>
<dbReference type="PROSITE" id="PS50863">
    <property type="entry name" value="B3"/>
    <property type="match status" value="1"/>
</dbReference>
<dbReference type="GO" id="GO:0003677">
    <property type="term" value="F:DNA binding"/>
    <property type="evidence" value="ECO:0007669"/>
    <property type="project" value="UniProtKB-KW"/>
</dbReference>